<name>B8I198_RUMCH</name>
<evidence type="ECO:0000313" key="2">
    <source>
        <dbReference type="Proteomes" id="UP000001349"/>
    </source>
</evidence>
<dbReference type="eggNOG" id="ENOG5032XA6">
    <property type="taxonomic scope" value="Bacteria"/>
</dbReference>
<dbReference type="AlphaFoldDB" id="B8I198"/>
<proteinExistence type="predicted"/>
<evidence type="ECO:0000313" key="1">
    <source>
        <dbReference type="EMBL" id="ACL75696.1"/>
    </source>
</evidence>
<dbReference type="KEGG" id="cce:Ccel_1342"/>
<organism evidence="1 2">
    <name type="scientific">Ruminiclostridium cellulolyticum (strain ATCC 35319 / DSM 5812 / JCM 6584 / H10)</name>
    <name type="common">Clostridium cellulolyticum</name>
    <dbReference type="NCBI Taxonomy" id="394503"/>
    <lineage>
        <taxon>Bacteria</taxon>
        <taxon>Bacillati</taxon>
        <taxon>Bacillota</taxon>
        <taxon>Clostridia</taxon>
        <taxon>Eubacteriales</taxon>
        <taxon>Oscillospiraceae</taxon>
        <taxon>Ruminiclostridium</taxon>
    </lineage>
</organism>
<sequence>MGQKQVKKIQTDDDVKRKAVKQVVFHIKKKITSEYLGIEYIKEWLLQIEELLAKEEFDIKEYINARKELNDIIERTLDEQMRFKLRDSWLSMGKALEKKAKIY</sequence>
<gene>
    <name evidence="1" type="ordered locus">Ccel_1342</name>
</gene>
<accession>B8I198</accession>
<dbReference type="EMBL" id="CP001348">
    <property type="protein sequence ID" value="ACL75696.1"/>
    <property type="molecule type" value="Genomic_DNA"/>
</dbReference>
<dbReference type="STRING" id="394503.Ccel_1342"/>
<keyword evidence="2" id="KW-1185">Reference proteome</keyword>
<dbReference type="HOGENOM" id="CLU_2258913_0_0_9"/>
<protein>
    <submittedName>
        <fullName evidence="1">Uncharacterized protein</fullName>
    </submittedName>
</protein>
<dbReference type="RefSeq" id="WP_015924844.1">
    <property type="nucleotide sequence ID" value="NC_011898.1"/>
</dbReference>
<reference evidence="1 2" key="1">
    <citation type="submission" date="2009-01" db="EMBL/GenBank/DDBJ databases">
        <title>Complete sequence of Clostridium cellulolyticum H10.</title>
        <authorList>
            <consortium name="US DOE Joint Genome Institute"/>
            <person name="Lucas S."/>
            <person name="Copeland A."/>
            <person name="Lapidus A."/>
            <person name="Glavina del Rio T."/>
            <person name="Dalin E."/>
            <person name="Tice H."/>
            <person name="Bruce D."/>
            <person name="Goodwin L."/>
            <person name="Pitluck S."/>
            <person name="Chertkov O."/>
            <person name="Saunders E."/>
            <person name="Brettin T."/>
            <person name="Detter J.C."/>
            <person name="Han C."/>
            <person name="Larimer F."/>
            <person name="Land M."/>
            <person name="Hauser L."/>
            <person name="Kyrpides N."/>
            <person name="Ivanova N."/>
            <person name="Zhou J."/>
            <person name="Richardson P."/>
        </authorList>
    </citation>
    <scope>NUCLEOTIDE SEQUENCE [LARGE SCALE GENOMIC DNA]</scope>
    <source>
        <strain evidence="2">ATCC 35319 / DSM 5812 / JCM 6584 / H10</strain>
    </source>
</reference>
<dbReference type="OrthoDB" id="2083656at2"/>
<dbReference type="Proteomes" id="UP000001349">
    <property type="component" value="Chromosome"/>
</dbReference>